<dbReference type="GO" id="GO:0005524">
    <property type="term" value="F:ATP binding"/>
    <property type="evidence" value="ECO:0007669"/>
    <property type="project" value="UniProtKB-KW"/>
</dbReference>
<keyword evidence="1" id="KW-0813">Transport</keyword>
<evidence type="ECO:0000256" key="2">
    <source>
        <dbReference type="ARBA" id="ARBA00022741"/>
    </source>
</evidence>
<organism evidence="6 7">
    <name type="scientific">Spirosoma oryzae</name>
    <dbReference type="NCBI Taxonomy" id="1469603"/>
    <lineage>
        <taxon>Bacteria</taxon>
        <taxon>Pseudomonadati</taxon>
        <taxon>Bacteroidota</taxon>
        <taxon>Cytophagia</taxon>
        <taxon>Cytophagales</taxon>
        <taxon>Cytophagaceae</taxon>
        <taxon>Spirosoma</taxon>
    </lineage>
</organism>
<evidence type="ECO:0000256" key="3">
    <source>
        <dbReference type="ARBA" id="ARBA00022840"/>
    </source>
</evidence>
<dbReference type="InterPro" id="IPR015854">
    <property type="entry name" value="ABC_transpr_LolD-like"/>
</dbReference>
<keyword evidence="6" id="KW-0449">Lipoprotein</keyword>
<dbReference type="GO" id="GO:0098796">
    <property type="term" value="C:membrane protein complex"/>
    <property type="evidence" value="ECO:0007669"/>
    <property type="project" value="UniProtKB-ARBA"/>
</dbReference>
<evidence type="ECO:0000259" key="5">
    <source>
        <dbReference type="PROSITE" id="PS50893"/>
    </source>
</evidence>
<dbReference type="GO" id="GO:0016887">
    <property type="term" value="F:ATP hydrolysis activity"/>
    <property type="evidence" value="ECO:0007669"/>
    <property type="project" value="InterPro"/>
</dbReference>
<dbReference type="PANTHER" id="PTHR24220">
    <property type="entry name" value="IMPORT ATP-BINDING PROTEIN"/>
    <property type="match status" value="1"/>
</dbReference>
<dbReference type="GO" id="GO:0022857">
    <property type="term" value="F:transmembrane transporter activity"/>
    <property type="evidence" value="ECO:0007669"/>
    <property type="project" value="TreeGrafter"/>
</dbReference>
<dbReference type="Gene3D" id="3.40.50.300">
    <property type="entry name" value="P-loop containing nucleotide triphosphate hydrolases"/>
    <property type="match status" value="1"/>
</dbReference>
<comment type="similarity">
    <text evidence="4">Belongs to the ABC transporter superfamily. Macrolide exporter (TC 3.A.1.122) family.</text>
</comment>
<dbReference type="PANTHER" id="PTHR24220:SF86">
    <property type="entry name" value="ABC TRANSPORTER ABCH.1"/>
    <property type="match status" value="1"/>
</dbReference>
<evidence type="ECO:0000313" key="6">
    <source>
        <dbReference type="EMBL" id="PRY37695.1"/>
    </source>
</evidence>
<evidence type="ECO:0000256" key="4">
    <source>
        <dbReference type="ARBA" id="ARBA00038388"/>
    </source>
</evidence>
<dbReference type="InterPro" id="IPR027417">
    <property type="entry name" value="P-loop_NTPase"/>
</dbReference>
<feature type="domain" description="ABC transporter" evidence="5">
    <location>
        <begin position="4"/>
        <end position="219"/>
    </location>
</feature>
<dbReference type="InterPro" id="IPR017911">
    <property type="entry name" value="MacB-like_ATP-bd"/>
</dbReference>
<name>A0A2T0SWA5_9BACT</name>
<proteinExistence type="inferred from homology"/>
<dbReference type="Proteomes" id="UP000238375">
    <property type="component" value="Unassembled WGS sequence"/>
</dbReference>
<dbReference type="SUPFAM" id="SSF52540">
    <property type="entry name" value="P-loop containing nucleoside triphosphate hydrolases"/>
    <property type="match status" value="1"/>
</dbReference>
<dbReference type="PROSITE" id="PS50893">
    <property type="entry name" value="ABC_TRANSPORTER_2"/>
    <property type="match status" value="1"/>
</dbReference>
<keyword evidence="3 6" id="KW-0067">ATP-binding</keyword>
<dbReference type="AlphaFoldDB" id="A0A2T0SWA5"/>
<keyword evidence="2" id="KW-0547">Nucleotide-binding</keyword>
<dbReference type="EMBL" id="PVTE01000010">
    <property type="protein sequence ID" value="PRY37695.1"/>
    <property type="molecule type" value="Genomic_DNA"/>
</dbReference>
<accession>A0A2T0SWA5</accession>
<dbReference type="CDD" id="cd03255">
    <property type="entry name" value="ABC_MJ0796_LolCDE_FtsE"/>
    <property type="match status" value="1"/>
</dbReference>
<comment type="caution">
    <text evidence="6">The sequence shown here is derived from an EMBL/GenBank/DDBJ whole genome shotgun (WGS) entry which is preliminary data.</text>
</comment>
<protein>
    <submittedName>
        <fullName evidence="6">Lipoprotein-releasing system ATP-binding protein</fullName>
    </submittedName>
</protein>
<dbReference type="InterPro" id="IPR003593">
    <property type="entry name" value="AAA+_ATPase"/>
</dbReference>
<dbReference type="FunFam" id="3.40.50.300:FF:000032">
    <property type="entry name" value="Export ABC transporter ATP-binding protein"/>
    <property type="match status" value="1"/>
</dbReference>
<gene>
    <name evidence="6" type="ORF">CLV58_110165</name>
</gene>
<evidence type="ECO:0000256" key="1">
    <source>
        <dbReference type="ARBA" id="ARBA00022448"/>
    </source>
</evidence>
<reference evidence="6 7" key="1">
    <citation type="submission" date="2018-03" db="EMBL/GenBank/DDBJ databases">
        <title>Genomic Encyclopedia of Archaeal and Bacterial Type Strains, Phase II (KMG-II): from individual species to whole genera.</title>
        <authorList>
            <person name="Goeker M."/>
        </authorList>
    </citation>
    <scope>NUCLEOTIDE SEQUENCE [LARGE SCALE GENOMIC DNA]</scope>
    <source>
        <strain evidence="6 7">DSM 28354</strain>
    </source>
</reference>
<evidence type="ECO:0000313" key="7">
    <source>
        <dbReference type="Proteomes" id="UP000238375"/>
    </source>
</evidence>
<dbReference type="GO" id="GO:0005886">
    <property type="term" value="C:plasma membrane"/>
    <property type="evidence" value="ECO:0007669"/>
    <property type="project" value="TreeGrafter"/>
</dbReference>
<dbReference type="SMART" id="SM00382">
    <property type="entry name" value="AAA"/>
    <property type="match status" value="1"/>
</dbReference>
<sequence length="219" mass="24249">MPLLQTTNLRRQYGDLPVLKGINLSIDAGEVVSIVGASGAGKTTLLQILGTLDRPDTGTLEIDGQDVFALNDRDLARFRNETIGFVFQFNNLLPEFTALENVCLPAFIAKRDEKTTRQRAESLLKTLNLGHRLNHFPSQMSGGEQQRTAVARALINEPAIVFADEPSGNLDSQNAEELHQLFFRLRDELGHTFIIVTHNETLATLADRTITIRDGVVKV</sequence>
<dbReference type="RefSeq" id="WP_106138413.1">
    <property type="nucleotide sequence ID" value="NZ_PVTE01000010.1"/>
</dbReference>
<dbReference type="InterPro" id="IPR003439">
    <property type="entry name" value="ABC_transporter-like_ATP-bd"/>
</dbReference>
<dbReference type="Pfam" id="PF00005">
    <property type="entry name" value="ABC_tran"/>
    <property type="match status" value="1"/>
</dbReference>
<dbReference type="OrthoDB" id="1114670at2"/>
<keyword evidence="7" id="KW-1185">Reference proteome</keyword>